<comment type="caution">
    <text evidence="2">The sequence shown here is derived from an EMBL/GenBank/DDBJ whole genome shotgun (WGS) entry which is preliminary data.</text>
</comment>
<feature type="compositionally biased region" description="Acidic residues" evidence="1">
    <location>
        <begin position="850"/>
        <end position="892"/>
    </location>
</feature>
<dbReference type="AlphaFoldDB" id="A0A9P7JQK4"/>
<dbReference type="Proteomes" id="UP000823399">
    <property type="component" value="Unassembled WGS sequence"/>
</dbReference>
<feature type="region of interest" description="Disordered" evidence="1">
    <location>
        <begin position="841"/>
        <end position="901"/>
    </location>
</feature>
<name>A0A9P7JQK4_9AGAM</name>
<evidence type="ECO:0000313" key="3">
    <source>
        <dbReference type="Proteomes" id="UP000823399"/>
    </source>
</evidence>
<protein>
    <submittedName>
        <fullName evidence="2">Ribonuclease H-like domain-containing protein</fullName>
    </submittedName>
</protein>
<evidence type="ECO:0000313" key="2">
    <source>
        <dbReference type="EMBL" id="KAG2098400.1"/>
    </source>
</evidence>
<dbReference type="SUPFAM" id="SSF53098">
    <property type="entry name" value="Ribonuclease H-like"/>
    <property type="match status" value="1"/>
</dbReference>
<organism evidence="2 3">
    <name type="scientific">Suillus discolor</name>
    <dbReference type="NCBI Taxonomy" id="1912936"/>
    <lineage>
        <taxon>Eukaryota</taxon>
        <taxon>Fungi</taxon>
        <taxon>Dikarya</taxon>
        <taxon>Basidiomycota</taxon>
        <taxon>Agaricomycotina</taxon>
        <taxon>Agaricomycetes</taxon>
        <taxon>Agaricomycetidae</taxon>
        <taxon>Boletales</taxon>
        <taxon>Suillineae</taxon>
        <taxon>Suillaceae</taxon>
        <taxon>Suillus</taxon>
    </lineage>
</organism>
<dbReference type="OrthoDB" id="3236755at2759"/>
<gene>
    <name evidence="2" type="ORF">F5147DRAFT_656052</name>
</gene>
<sequence>MFVWSNINSENNRNSVNFKFSILHYMQPHLKDQLVELRLCLEALPTDIPVPKESKYNFSNFSPDADWTADIGEVGAVNRELEVEFGNRVDGLKLVERGPEIEAVVDVFETWMEKYPGDIILEKWVNDTLEAARGLIVAAGKALPKSSHPTHQSNDRLDIPKGSKKKKTKIIESNVSVMHLYRDAEPSPAKGKGGAKVDPLMDLISVNTYLQSNPEKMIVRCAGAKYGCTMTWAAPRWKTRVFGHALQCGKLDKINLTLRDHVRTAMAKESLGDRVKGQSPLNAECKLLTSTSSKSTMSSHAPLKQKSIYPSQHKAHISALKDQLDFDVLKLICVGGIPPSKVDSKEWKEMWKHGNPDYEPASCAILTETQIPNEAACIESLQLQHLRTCDDLTITFDGNTTKMPQSVYTIHVITPVHWVFLVEGDESSEESHTGAKIHEVMLRIGAEHFGGVASDNTGNMTLARSLLQEEFSWIIILPDSCHRMSSLCKDIGNIKFFRPVIKKICRTIKYFKNLNFASAHLRHRRKDLKIKRGLVSIGKTRFGTIYYSGESLRRCLKPIRQLCTEQVINIPMLRSTLQEVNNCFLEDHFASDKFEVELRQLLTVLAPIAKAITCLESTHSTVSDVYLFWLAVTATIHQIITEDITGLPTEFQGADILWDLNPLIIARIRIRGQTNHPQDQELPHSVRRMGKFLLSILCIEYEKRKAPIANLSISEANTHLKDLIEKYIKKVYPSDRELRTDETAYEWWSYLDKDRSGDAQPLASNQRLAVRIFSLVPNSMADEWTGSTFTWLNSLLRSRQQVKTLVRTVQIRSWYRYDPSAPPPKKKPTVKWRDMTSTIFSGKRKRGNGDNDDDNSENSDVDDDFADEAPNEPDMDNDNSELDVSDPEDIAEDGSKKVDSFDGETFDAASVINLDSRRLVDVLADKDLAPTAPRNTITLPPASTVMQDKVLTEADWDMT</sequence>
<reference evidence="2" key="1">
    <citation type="journal article" date="2020" name="New Phytol.">
        <title>Comparative genomics reveals dynamic genome evolution in host specialist ectomycorrhizal fungi.</title>
        <authorList>
            <person name="Lofgren L.A."/>
            <person name="Nguyen N.H."/>
            <person name="Vilgalys R."/>
            <person name="Ruytinx J."/>
            <person name="Liao H.L."/>
            <person name="Branco S."/>
            <person name="Kuo A."/>
            <person name="LaButti K."/>
            <person name="Lipzen A."/>
            <person name="Andreopoulos W."/>
            <person name="Pangilinan J."/>
            <person name="Riley R."/>
            <person name="Hundley H."/>
            <person name="Na H."/>
            <person name="Barry K."/>
            <person name="Grigoriev I.V."/>
            <person name="Stajich J.E."/>
            <person name="Kennedy P.G."/>
        </authorList>
    </citation>
    <scope>NUCLEOTIDE SEQUENCE</scope>
    <source>
        <strain evidence="2">FC423</strain>
    </source>
</reference>
<dbReference type="EMBL" id="JABBWM010000061">
    <property type="protein sequence ID" value="KAG2098400.1"/>
    <property type="molecule type" value="Genomic_DNA"/>
</dbReference>
<proteinExistence type="predicted"/>
<dbReference type="GeneID" id="64696304"/>
<keyword evidence="3" id="KW-1185">Reference proteome</keyword>
<accession>A0A9P7JQK4</accession>
<dbReference type="InterPro" id="IPR012337">
    <property type="entry name" value="RNaseH-like_sf"/>
</dbReference>
<evidence type="ECO:0000256" key="1">
    <source>
        <dbReference type="SAM" id="MobiDB-lite"/>
    </source>
</evidence>
<dbReference type="RefSeq" id="XP_041288868.1">
    <property type="nucleotide sequence ID" value="XM_041434045.1"/>
</dbReference>
<feature type="region of interest" description="Disordered" evidence="1">
    <location>
        <begin position="143"/>
        <end position="163"/>
    </location>
</feature>